<evidence type="ECO:0000256" key="1">
    <source>
        <dbReference type="SAM" id="MobiDB-lite"/>
    </source>
</evidence>
<feature type="region of interest" description="Disordered" evidence="1">
    <location>
        <begin position="126"/>
        <end position="168"/>
    </location>
</feature>
<dbReference type="EMBL" id="JANCYU010000010">
    <property type="protein sequence ID" value="KAK4523011.1"/>
    <property type="molecule type" value="Genomic_DNA"/>
</dbReference>
<dbReference type="AlphaFoldDB" id="A0AAV9I7F1"/>
<sequence>MLKSARVGRGDFGGIYKERCSVDCNSSGTEDSTLLDGMSSDSSRRESDDSFHAVHSLSHEELNSGRRKSLPSTNELWRPRNDEKFICSFNLLACFLSSSVSDEASALQFRKRRWFSSPSAAKELSRWDSRDGNFGPEHNSNATSNKQVQADSKALVSSSSNKVSTRPKSADGVSFARAFSVPVSYRNSPYKSCLVLLTTQRLIGVNEVEMSEGGGMHLQWELELDQIDKVTLTGDNTCVNVYKRGLKGKEPYVILLCSKDGNLKNSPNFSQSLLEQSSLYSDISSVSDVGSFENNKRLTPEMLKETIEYECTRARSTKREQRRGRRLDSLKLLAEKISQLQMESFQNGSSGIVSQDSSSSSRMRFFKIFQKKKLHDDSQLSVDDVLIARPRVESEKKPPMPVISLLEECSRYGYD</sequence>
<feature type="compositionally biased region" description="Polar residues" evidence="1">
    <location>
        <begin position="138"/>
        <end position="167"/>
    </location>
</feature>
<reference evidence="2 3" key="1">
    <citation type="submission" date="2022-07" db="EMBL/GenBank/DDBJ databases">
        <title>Genome-wide signatures of adaptation to extreme environments.</title>
        <authorList>
            <person name="Cho C.H."/>
            <person name="Yoon H.S."/>
        </authorList>
    </citation>
    <scope>NUCLEOTIDE SEQUENCE [LARGE SCALE GENOMIC DNA]</scope>
    <source>
        <strain evidence="2 3">108.79 E11</strain>
    </source>
</reference>
<proteinExistence type="predicted"/>
<evidence type="ECO:0000313" key="3">
    <source>
        <dbReference type="Proteomes" id="UP001300502"/>
    </source>
</evidence>
<feature type="region of interest" description="Disordered" evidence="1">
    <location>
        <begin position="26"/>
        <end position="49"/>
    </location>
</feature>
<gene>
    <name evidence="2" type="ORF">GAYE_PCTG33G0901</name>
</gene>
<name>A0AAV9I7F1_9RHOD</name>
<evidence type="ECO:0000313" key="2">
    <source>
        <dbReference type="EMBL" id="KAK4523011.1"/>
    </source>
</evidence>
<accession>A0AAV9I7F1</accession>
<protein>
    <submittedName>
        <fullName evidence="2">Uncharacterized protein</fullName>
    </submittedName>
</protein>
<organism evidence="2 3">
    <name type="scientific">Galdieria yellowstonensis</name>
    <dbReference type="NCBI Taxonomy" id="3028027"/>
    <lineage>
        <taxon>Eukaryota</taxon>
        <taxon>Rhodophyta</taxon>
        <taxon>Bangiophyceae</taxon>
        <taxon>Galdieriales</taxon>
        <taxon>Galdieriaceae</taxon>
        <taxon>Galdieria</taxon>
    </lineage>
</organism>
<dbReference type="Proteomes" id="UP001300502">
    <property type="component" value="Unassembled WGS sequence"/>
</dbReference>
<keyword evidence="3" id="KW-1185">Reference proteome</keyword>
<comment type="caution">
    <text evidence="2">The sequence shown here is derived from an EMBL/GenBank/DDBJ whole genome shotgun (WGS) entry which is preliminary data.</text>
</comment>